<comment type="caution">
    <text evidence="1">The sequence shown here is derived from an EMBL/GenBank/DDBJ whole genome shotgun (WGS) entry which is preliminary data.</text>
</comment>
<evidence type="ECO:0000313" key="2">
    <source>
        <dbReference type="Proteomes" id="UP000252249"/>
    </source>
</evidence>
<dbReference type="AlphaFoldDB" id="A0A368P5L5"/>
<dbReference type="InterPro" id="IPR053154">
    <property type="entry name" value="c-di-AMP_regulator"/>
</dbReference>
<dbReference type="PANTHER" id="PTHR37804:SF1">
    <property type="entry name" value="CDAA REGULATORY PROTEIN CDAR"/>
    <property type="match status" value="1"/>
</dbReference>
<dbReference type="Pfam" id="PF07949">
    <property type="entry name" value="YbbR"/>
    <property type="match status" value="1"/>
</dbReference>
<accession>A0A368P5L5</accession>
<organism evidence="1 2">
    <name type="scientific">Oceanihabitans sediminis</name>
    <dbReference type="NCBI Taxonomy" id="1812012"/>
    <lineage>
        <taxon>Bacteria</taxon>
        <taxon>Pseudomonadati</taxon>
        <taxon>Bacteroidota</taxon>
        <taxon>Flavobacteriia</taxon>
        <taxon>Flavobacteriales</taxon>
        <taxon>Flavobacteriaceae</taxon>
        <taxon>Oceanihabitans</taxon>
    </lineage>
</organism>
<sequence>MINTIKTKLLSFIRTKKINIFLLFLVLSFGILLLTKLSKSYTNTFTFNIAKTNIPEEQVVLNDSSQVLEITMKAYGFELLQYHLSKPTIKIDFSTDIDQTDSLYIWSKNKGFASLHKQFNKNIELVNIVPDSLWFSYDVYDVKNVPIELVSNISYSPGYNLTDKVVLEPDSIRVIGAKSLLDNIKTIKTDTITLSNVNQNITKRVVLKLEDFDKDLKFSNKETMLSAVVEKYTEGTLPIPVQVINVPIDINLKHFPKSVNVSYYTSLANFNDIHVADFKVVCDYSKLVEGQTSLIPELVKKPEFAKYCKLKQEFVEFIITE</sequence>
<dbReference type="Gene3D" id="2.170.120.40">
    <property type="entry name" value="YbbR-like domain"/>
    <property type="match status" value="1"/>
</dbReference>
<protein>
    <submittedName>
        <fullName evidence="1">YbbR-like domain-containing protein</fullName>
    </submittedName>
</protein>
<dbReference type="PANTHER" id="PTHR37804">
    <property type="entry name" value="CDAA REGULATORY PROTEIN CDAR"/>
    <property type="match status" value="1"/>
</dbReference>
<keyword evidence="2" id="KW-1185">Reference proteome</keyword>
<dbReference type="EMBL" id="QPIG01000002">
    <property type="protein sequence ID" value="RCU57746.1"/>
    <property type="molecule type" value="Genomic_DNA"/>
</dbReference>
<name>A0A368P5L5_9FLAO</name>
<dbReference type="Proteomes" id="UP000252249">
    <property type="component" value="Unassembled WGS sequence"/>
</dbReference>
<reference evidence="1 2" key="1">
    <citation type="submission" date="2018-07" db="EMBL/GenBank/DDBJ databases">
        <title>Oceanihabitans testaceum sp. nov., isolated from marine sediment.</title>
        <authorList>
            <person name="Li C.-M."/>
        </authorList>
    </citation>
    <scope>NUCLEOTIDE SEQUENCE [LARGE SCALE GENOMIC DNA]</scope>
    <source>
        <strain evidence="1 2">S9-10</strain>
    </source>
</reference>
<evidence type="ECO:0000313" key="1">
    <source>
        <dbReference type="EMBL" id="RCU57746.1"/>
    </source>
</evidence>
<dbReference type="InterPro" id="IPR012505">
    <property type="entry name" value="YbbR"/>
</dbReference>
<gene>
    <name evidence="1" type="ORF">DU428_08135</name>
</gene>
<dbReference type="OrthoDB" id="1150187at2"/>
<dbReference type="RefSeq" id="WP_083585098.1">
    <property type="nucleotide sequence ID" value="NZ_JAWVXR010000002.1"/>
</dbReference>
<proteinExistence type="predicted"/>